<dbReference type="InterPro" id="IPR049790">
    <property type="entry name" value="Rv3655c/TadE"/>
</dbReference>
<keyword evidence="4" id="KW-1185">Reference proteome</keyword>
<proteinExistence type="predicted"/>
<evidence type="ECO:0000259" key="2">
    <source>
        <dbReference type="Pfam" id="PF07811"/>
    </source>
</evidence>
<keyword evidence="1" id="KW-1133">Transmembrane helix</keyword>
<organism evidence="3 4">
    <name type="scientific">Nocardioides yefusunii</name>
    <dbReference type="NCBI Taxonomy" id="2500546"/>
    <lineage>
        <taxon>Bacteria</taxon>
        <taxon>Bacillati</taxon>
        <taxon>Actinomycetota</taxon>
        <taxon>Actinomycetes</taxon>
        <taxon>Propionibacteriales</taxon>
        <taxon>Nocardioidaceae</taxon>
        <taxon>Nocardioides</taxon>
    </lineage>
</organism>
<dbReference type="Proteomes" id="UP001596098">
    <property type="component" value="Unassembled WGS sequence"/>
</dbReference>
<accession>A0ABW1QWJ6</accession>
<reference evidence="4" key="1">
    <citation type="journal article" date="2019" name="Int. J. Syst. Evol. Microbiol.">
        <title>The Global Catalogue of Microorganisms (GCM) 10K type strain sequencing project: providing services to taxonomists for standard genome sequencing and annotation.</title>
        <authorList>
            <consortium name="The Broad Institute Genomics Platform"/>
            <consortium name="The Broad Institute Genome Sequencing Center for Infectious Disease"/>
            <person name="Wu L."/>
            <person name="Ma J."/>
        </authorList>
    </citation>
    <scope>NUCLEOTIDE SEQUENCE [LARGE SCALE GENOMIC DNA]</scope>
    <source>
        <strain evidence="4">DFY28</strain>
    </source>
</reference>
<evidence type="ECO:0000313" key="3">
    <source>
        <dbReference type="EMBL" id="MFC6153911.1"/>
    </source>
</evidence>
<keyword evidence="1" id="KW-0812">Transmembrane</keyword>
<keyword evidence="1" id="KW-0472">Membrane</keyword>
<feature type="domain" description="TadE-like" evidence="2">
    <location>
        <begin position="10"/>
        <end position="52"/>
    </location>
</feature>
<comment type="caution">
    <text evidence="3">The sequence shown here is derived from an EMBL/GenBank/DDBJ whole genome shotgun (WGS) entry which is preliminary data.</text>
</comment>
<protein>
    <submittedName>
        <fullName evidence="3">TadE family type IV pilus minor pilin</fullName>
    </submittedName>
</protein>
<gene>
    <name evidence="3" type="ORF">ACFPWU_09600</name>
</gene>
<dbReference type="EMBL" id="JBHSQI010000005">
    <property type="protein sequence ID" value="MFC6153911.1"/>
    <property type="molecule type" value="Genomic_DNA"/>
</dbReference>
<name>A0ABW1QWJ6_9ACTN</name>
<sequence length="126" mass="12703">MGKHARGERGAVTAEAAMVMPLLAAVTVGLVWCVAVGASQLRTVDAAREAARVLARGEDEATAVTLAERIAPDGARVEIGAEGGDEGGYVRVTVSADVAPPGGVFSTGAVTVSSTSVAAREETNPW</sequence>
<dbReference type="Pfam" id="PF07811">
    <property type="entry name" value="TadE"/>
    <property type="match status" value="1"/>
</dbReference>
<evidence type="ECO:0000256" key="1">
    <source>
        <dbReference type="SAM" id="Phobius"/>
    </source>
</evidence>
<evidence type="ECO:0000313" key="4">
    <source>
        <dbReference type="Proteomes" id="UP001596098"/>
    </source>
</evidence>
<dbReference type="RefSeq" id="WP_164878658.1">
    <property type="nucleotide sequence ID" value="NZ_CP034929.1"/>
</dbReference>
<dbReference type="InterPro" id="IPR012495">
    <property type="entry name" value="TadE-like_dom"/>
</dbReference>
<feature type="transmembrane region" description="Helical" evidence="1">
    <location>
        <begin position="12"/>
        <end position="32"/>
    </location>
</feature>
<dbReference type="NCBIfam" id="NF041390">
    <property type="entry name" value="TadE_Rv3655c"/>
    <property type="match status" value="1"/>
</dbReference>